<dbReference type="SUPFAM" id="SSF57959">
    <property type="entry name" value="Leucine zipper domain"/>
    <property type="match status" value="1"/>
</dbReference>
<dbReference type="Gene3D" id="1.20.5.170">
    <property type="match status" value="1"/>
</dbReference>
<dbReference type="GO" id="GO:0003677">
    <property type="term" value="F:DNA binding"/>
    <property type="evidence" value="ECO:0007669"/>
    <property type="project" value="UniProtKB-KW"/>
</dbReference>
<dbReference type="GO" id="GO:0005634">
    <property type="term" value="C:nucleus"/>
    <property type="evidence" value="ECO:0007669"/>
    <property type="project" value="UniProtKB-SubCell"/>
</dbReference>
<evidence type="ECO:0000256" key="1">
    <source>
        <dbReference type="ARBA" id="ARBA00004123"/>
    </source>
</evidence>
<evidence type="ECO:0000313" key="7">
    <source>
        <dbReference type="Proteomes" id="UP001497516"/>
    </source>
</evidence>
<dbReference type="CDD" id="cd14707">
    <property type="entry name" value="bZIP_plant_BZIP46"/>
    <property type="match status" value="1"/>
</dbReference>
<keyword evidence="2" id="KW-0238">DNA-binding</keyword>
<organism evidence="6 7">
    <name type="scientific">Linum trigynum</name>
    <dbReference type="NCBI Taxonomy" id="586398"/>
    <lineage>
        <taxon>Eukaryota</taxon>
        <taxon>Viridiplantae</taxon>
        <taxon>Streptophyta</taxon>
        <taxon>Embryophyta</taxon>
        <taxon>Tracheophyta</taxon>
        <taxon>Spermatophyta</taxon>
        <taxon>Magnoliopsida</taxon>
        <taxon>eudicotyledons</taxon>
        <taxon>Gunneridae</taxon>
        <taxon>Pentapetalae</taxon>
        <taxon>rosids</taxon>
        <taxon>fabids</taxon>
        <taxon>Malpighiales</taxon>
        <taxon>Linaceae</taxon>
        <taxon>Linum</taxon>
    </lineage>
</organism>
<keyword evidence="3" id="KW-0539">Nucleus</keyword>
<accession>A0AAV2ED66</accession>
<feature type="compositionally biased region" description="Basic and acidic residues" evidence="4">
    <location>
        <begin position="119"/>
        <end position="132"/>
    </location>
</feature>
<reference evidence="6 7" key="1">
    <citation type="submission" date="2024-04" db="EMBL/GenBank/DDBJ databases">
        <authorList>
            <person name="Fracassetti M."/>
        </authorList>
    </citation>
    <scope>NUCLEOTIDE SEQUENCE [LARGE SCALE GENOMIC DNA]</scope>
</reference>
<evidence type="ECO:0000259" key="5">
    <source>
        <dbReference type="PROSITE" id="PS00036"/>
    </source>
</evidence>
<dbReference type="PROSITE" id="PS00036">
    <property type="entry name" value="BZIP_BASIC"/>
    <property type="match status" value="1"/>
</dbReference>
<feature type="domain" description="BZIP" evidence="5">
    <location>
        <begin position="114"/>
        <end position="129"/>
    </location>
</feature>
<dbReference type="PANTHER" id="PTHR22952:SF175">
    <property type="entry name" value="PROTEIN ABSCISIC ACID-INSENSITIVE 5"/>
    <property type="match status" value="1"/>
</dbReference>
<dbReference type="GO" id="GO:0045893">
    <property type="term" value="P:positive regulation of DNA-templated transcription"/>
    <property type="evidence" value="ECO:0007669"/>
    <property type="project" value="InterPro"/>
</dbReference>
<proteinExistence type="predicted"/>
<dbReference type="InterPro" id="IPR046347">
    <property type="entry name" value="bZIP_sf"/>
</dbReference>
<gene>
    <name evidence="6" type="ORF">LTRI10_LOCUS25092</name>
</gene>
<evidence type="ECO:0000256" key="2">
    <source>
        <dbReference type="ARBA" id="ARBA00023125"/>
    </source>
</evidence>
<name>A0AAV2ED66_9ROSI</name>
<feature type="compositionally biased region" description="Low complexity" evidence="4">
    <location>
        <begin position="1"/>
        <end position="13"/>
    </location>
</feature>
<evidence type="ECO:0000313" key="6">
    <source>
        <dbReference type="EMBL" id="CAL1383850.1"/>
    </source>
</evidence>
<dbReference type="InterPro" id="IPR043452">
    <property type="entry name" value="BZIP46-like"/>
</dbReference>
<comment type="subcellular location">
    <subcellularLocation>
        <location evidence="1">Nucleus</location>
    </subcellularLocation>
</comment>
<feature type="region of interest" description="Disordered" evidence="4">
    <location>
        <begin position="1"/>
        <end position="26"/>
    </location>
</feature>
<dbReference type="PANTHER" id="PTHR22952">
    <property type="entry name" value="CAMP-RESPONSE ELEMENT BINDING PROTEIN-RELATED"/>
    <property type="match status" value="1"/>
</dbReference>
<dbReference type="AlphaFoldDB" id="A0AAV2ED66"/>
<dbReference type="GO" id="GO:0003700">
    <property type="term" value="F:DNA-binding transcription factor activity"/>
    <property type="evidence" value="ECO:0007669"/>
    <property type="project" value="InterPro"/>
</dbReference>
<keyword evidence="7" id="KW-1185">Reference proteome</keyword>
<dbReference type="Proteomes" id="UP001497516">
    <property type="component" value="Chromosome 4"/>
</dbReference>
<dbReference type="EMBL" id="OZ034817">
    <property type="protein sequence ID" value="CAL1383850.1"/>
    <property type="molecule type" value="Genomic_DNA"/>
</dbReference>
<dbReference type="Pfam" id="PF00170">
    <property type="entry name" value="bZIP_1"/>
    <property type="match status" value="1"/>
</dbReference>
<dbReference type="InterPro" id="IPR004827">
    <property type="entry name" value="bZIP"/>
</dbReference>
<sequence>MLPATSSSSAFSSPSPPARPLTAGKSMEDLWQGINLGSLRPPSTADSGAIHFGILPAAGDRYQPQPEPICPNPLPSPVLPCFGTSFHPPLVFPSHGKRSRADGGGGKGGEQWQKRRMKNRESADRSRARKQETSSAYTQELENEVGRLKMENAKLRSTLKEEEYLAGVGDQLPKKNTLCRTLTAPF</sequence>
<protein>
    <recommendedName>
        <fullName evidence="5">BZIP domain-containing protein</fullName>
    </recommendedName>
</protein>
<feature type="region of interest" description="Disordered" evidence="4">
    <location>
        <begin position="90"/>
        <end position="141"/>
    </location>
</feature>
<evidence type="ECO:0000256" key="4">
    <source>
        <dbReference type="SAM" id="MobiDB-lite"/>
    </source>
</evidence>
<evidence type="ECO:0000256" key="3">
    <source>
        <dbReference type="ARBA" id="ARBA00023242"/>
    </source>
</evidence>
<dbReference type="SMART" id="SM00338">
    <property type="entry name" value="BRLZ"/>
    <property type="match status" value="1"/>
</dbReference>